<dbReference type="InterPro" id="IPR039425">
    <property type="entry name" value="RNA_pol_sigma-70-like"/>
</dbReference>
<dbReference type="AlphaFoldDB" id="A0A1W6WLP7"/>
<sequence>MKAEIDYAHLIRLTLSGNKEAYSELYDVTIQEVYKTAHFLIEDKTDVDDVVQEVYIQLYESLRKYDSEKPFRPWLIGLAIKQIHSYRRKRWMRLRIMKKAEEQRKPVQIDFSNDVVSKISNQKLIELIHKLPYKLKQVIILRYLYEYSQEEVAQILHIPIGTVKSRIHAALKKLRQKE</sequence>
<dbReference type="InterPro" id="IPR036388">
    <property type="entry name" value="WH-like_DNA-bd_sf"/>
</dbReference>
<dbReference type="SMR" id="A0A1W6WLP7"/>
<proteinExistence type="inferred from homology"/>
<protein>
    <submittedName>
        <fullName evidence="7">RNA polymerase subunit sigma</fullName>
    </submittedName>
</protein>
<evidence type="ECO:0000259" key="5">
    <source>
        <dbReference type="Pfam" id="PF04542"/>
    </source>
</evidence>
<dbReference type="InterPro" id="IPR013324">
    <property type="entry name" value="RNA_pol_sigma_r3/r4-like"/>
</dbReference>
<organism evidence="7 8">
    <name type="scientific">Bacillus thuringiensis</name>
    <dbReference type="NCBI Taxonomy" id="1428"/>
    <lineage>
        <taxon>Bacteria</taxon>
        <taxon>Bacillati</taxon>
        <taxon>Bacillota</taxon>
        <taxon>Bacilli</taxon>
        <taxon>Bacillales</taxon>
        <taxon>Bacillaceae</taxon>
        <taxon>Bacillus</taxon>
        <taxon>Bacillus cereus group</taxon>
    </lineage>
</organism>
<dbReference type="SUPFAM" id="SSF88659">
    <property type="entry name" value="Sigma3 and sigma4 domains of RNA polymerase sigma factors"/>
    <property type="match status" value="1"/>
</dbReference>
<dbReference type="InterPro" id="IPR013325">
    <property type="entry name" value="RNA_pol_sigma_r2"/>
</dbReference>
<dbReference type="GeneID" id="67466519"/>
<evidence type="ECO:0000259" key="6">
    <source>
        <dbReference type="Pfam" id="PF08281"/>
    </source>
</evidence>
<dbReference type="NCBIfam" id="NF009195">
    <property type="entry name" value="PRK12543.1"/>
    <property type="match status" value="1"/>
</dbReference>
<dbReference type="GO" id="GO:0016987">
    <property type="term" value="F:sigma factor activity"/>
    <property type="evidence" value="ECO:0007669"/>
    <property type="project" value="UniProtKB-KW"/>
</dbReference>
<dbReference type="InterPro" id="IPR013249">
    <property type="entry name" value="RNA_pol_sigma70_r4_t2"/>
</dbReference>
<keyword evidence="8" id="KW-1185">Reference proteome</keyword>
<dbReference type="PANTHER" id="PTHR43133">
    <property type="entry name" value="RNA POLYMERASE ECF-TYPE SIGMA FACTO"/>
    <property type="match status" value="1"/>
</dbReference>
<evidence type="ECO:0000256" key="3">
    <source>
        <dbReference type="ARBA" id="ARBA00023082"/>
    </source>
</evidence>
<evidence type="ECO:0000256" key="4">
    <source>
        <dbReference type="ARBA" id="ARBA00023163"/>
    </source>
</evidence>
<evidence type="ECO:0000313" key="7">
    <source>
        <dbReference type="EMBL" id="ARP57465.1"/>
    </source>
</evidence>
<keyword evidence="4" id="KW-0804">Transcription</keyword>
<dbReference type="PANTHER" id="PTHR43133:SF60">
    <property type="entry name" value="RNA POLYMERASE SIGMA FACTOR SIGV"/>
    <property type="match status" value="1"/>
</dbReference>
<dbReference type="NCBIfam" id="TIGR02937">
    <property type="entry name" value="sigma70-ECF"/>
    <property type="match status" value="1"/>
</dbReference>
<name>A0A1W6WLP7_BACTU</name>
<accession>A0A1W6WLP7</accession>
<reference evidence="7 8" key="1">
    <citation type="submission" date="2017-04" db="EMBL/GenBank/DDBJ databases">
        <title>Complete Genome Sequence of Bacillus thuringiensis type Strain ATCC 10792.</title>
        <authorList>
            <person name="Oh D.-H."/>
            <person name="Park B.-J."/>
            <person name="Shuai W."/>
            <person name="Chelliah R."/>
        </authorList>
    </citation>
    <scope>NUCLEOTIDE SEQUENCE [LARGE SCALE GENOMIC DNA]</scope>
    <source>
        <strain evidence="7 8">ATCC 10792</strain>
    </source>
</reference>
<dbReference type="Proteomes" id="UP000194143">
    <property type="component" value="Chromosome"/>
</dbReference>
<dbReference type="Gene3D" id="1.10.1740.10">
    <property type="match status" value="1"/>
</dbReference>
<dbReference type="GO" id="GO:0006352">
    <property type="term" value="P:DNA-templated transcription initiation"/>
    <property type="evidence" value="ECO:0007669"/>
    <property type="project" value="InterPro"/>
</dbReference>
<dbReference type="CDD" id="cd06171">
    <property type="entry name" value="Sigma70_r4"/>
    <property type="match status" value="1"/>
</dbReference>
<dbReference type="RefSeq" id="WP_000642663.1">
    <property type="nucleotide sequence ID" value="NZ_CP021061.1"/>
</dbReference>
<evidence type="ECO:0000256" key="1">
    <source>
        <dbReference type="ARBA" id="ARBA00010641"/>
    </source>
</evidence>
<evidence type="ECO:0000256" key="2">
    <source>
        <dbReference type="ARBA" id="ARBA00023015"/>
    </source>
</evidence>
<keyword evidence="2" id="KW-0805">Transcription regulation</keyword>
<dbReference type="InterPro" id="IPR014284">
    <property type="entry name" value="RNA_pol_sigma-70_dom"/>
</dbReference>
<dbReference type="GO" id="GO:0003677">
    <property type="term" value="F:DNA binding"/>
    <property type="evidence" value="ECO:0007669"/>
    <property type="project" value="InterPro"/>
</dbReference>
<feature type="domain" description="RNA polymerase sigma-70 region 2" evidence="5">
    <location>
        <begin position="30"/>
        <end position="91"/>
    </location>
</feature>
<dbReference type="Pfam" id="PF04542">
    <property type="entry name" value="Sigma70_r2"/>
    <property type="match status" value="1"/>
</dbReference>
<dbReference type="EMBL" id="CP021061">
    <property type="protein sequence ID" value="ARP57465.1"/>
    <property type="molecule type" value="Genomic_DNA"/>
</dbReference>
<evidence type="ECO:0000313" key="8">
    <source>
        <dbReference type="Proteomes" id="UP000194143"/>
    </source>
</evidence>
<dbReference type="InterPro" id="IPR007627">
    <property type="entry name" value="RNA_pol_sigma70_r2"/>
</dbReference>
<feature type="domain" description="RNA polymerase sigma factor 70 region 4 type 2" evidence="6">
    <location>
        <begin position="122"/>
        <end position="174"/>
    </location>
</feature>
<comment type="similarity">
    <text evidence="1">Belongs to the sigma-70 factor family. ECF subfamily.</text>
</comment>
<dbReference type="Gene3D" id="1.10.10.10">
    <property type="entry name" value="Winged helix-like DNA-binding domain superfamily/Winged helix DNA-binding domain"/>
    <property type="match status" value="1"/>
</dbReference>
<dbReference type="SUPFAM" id="SSF88946">
    <property type="entry name" value="Sigma2 domain of RNA polymerase sigma factors"/>
    <property type="match status" value="1"/>
</dbReference>
<keyword evidence="3" id="KW-0731">Sigma factor</keyword>
<gene>
    <name evidence="7" type="ORF">CAB88_10355</name>
</gene>
<dbReference type="Pfam" id="PF08281">
    <property type="entry name" value="Sigma70_r4_2"/>
    <property type="match status" value="1"/>
</dbReference>